<protein>
    <submittedName>
        <fullName evidence="3">Uncharacterized protein</fullName>
    </submittedName>
</protein>
<evidence type="ECO:0000256" key="1">
    <source>
        <dbReference type="SAM" id="MobiDB-lite"/>
    </source>
</evidence>
<proteinExistence type="predicted"/>
<organism evidence="3 4">
    <name type="scientific">Flectobacillus roseus</name>
    <dbReference type="NCBI Taxonomy" id="502259"/>
    <lineage>
        <taxon>Bacteria</taxon>
        <taxon>Pseudomonadati</taxon>
        <taxon>Bacteroidota</taxon>
        <taxon>Cytophagia</taxon>
        <taxon>Cytophagales</taxon>
        <taxon>Flectobacillaceae</taxon>
        <taxon>Flectobacillus</taxon>
    </lineage>
</organism>
<evidence type="ECO:0000313" key="3">
    <source>
        <dbReference type="EMBL" id="MDI9859325.1"/>
    </source>
</evidence>
<accession>A0ABT6Y6X7</accession>
<sequence>MTNNIFFSEDPFEIFSRSSPSSLGSTSSSSKSGSSFWTIILIVLLIVGMAVIYLYRHTILKFFLGSSTPPNEVSPSVTDAVTEENNENKTSPVERQPFKLLPEHKVIRRFDLSDQENWDKALIVLKEKEGKAVFVAGKGWLIYE</sequence>
<evidence type="ECO:0000256" key="2">
    <source>
        <dbReference type="SAM" id="Phobius"/>
    </source>
</evidence>
<reference evidence="3 4" key="1">
    <citation type="submission" date="2023-05" db="EMBL/GenBank/DDBJ databases">
        <title>Novel species of genus Flectobacillus isolated from stream in China.</title>
        <authorList>
            <person name="Lu H."/>
        </authorList>
    </citation>
    <scope>NUCLEOTIDE SEQUENCE [LARGE SCALE GENOMIC DNA]</scope>
    <source>
        <strain evidence="3 4">KCTC 42575</strain>
    </source>
</reference>
<feature type="compositionally biased region" description="Polar residues" evidence="1">
    <location>
        <begin position="69"/>
        <end position="79"/>
    </location>
</feature>
<dbReference type="Proteomes" id="UP001236507">
    <property type="component" value="Unassembled WGS sequence"/>
</dbReference>
<feature type="region of interest" description="Disordered" evidence="1">
    <location>
        <begin position="69"/>
        <end position="94"/>
    </location>
</feature>
<keyword evidence="2" id="KW-1133">Transmembrane helix</keyword>
<dbReference type="EMBL" id="JASHIF010000007">
    <property type="protein sequence ID" value="MDI9859325.1"/>
    <property type="molecule type" value="Genomic_DNA"/>
</dbReference>
<dbReference type="RefSeq" id="WP_283344282.1">
    <property type="nucleotide sequence ID" value="NZ_JASHIF010000007.1"/>
</dbReference>
<keyword evidence="4" id="KW-1185">Reference proteome</keyword>
<keyword evidence="2" id="KW-0812">Transmembrane</keyword>
<gene>
    <name evidence="3" type="ORF">QM524_08905</name>
</gene>
<name>A0ABT6Y6X7_9BACT</name>
<keyword evidence="2" id="KW-0472">Membrane</keyword>
<feature type="transmembrane region" description="Helical" evidence="2">
    <location>
        <begin position="36"/>
        <end position="55"/>
    </location>
</feature>
<evidence type="ECO:0000313" key="4">
    <source>
        <dbReference type="Proteomes" id="UP001236507"/>
    </source>
</evidence>
<comment type="caution">
    <text evidence="3">The sequence shown here is derived from an EMBL/GenBank/DDBJ whole genome shotgun (WGS) entry which is preliminary data.</text>
</comment>